<dbReference type="OrthoDB" id="9780520at2"/>
<dbReference type="InterPro" id="IPR020843">
    <property type="entry name" value="ER"/>
</dbReference>
<dbReference type="Proteomes" id="UP000286954">
    <property type="component" value="Chromosome"/>
</dbReference>
<dbReference type="Gene3D" id="3.90.180.10">
    <property type="entry name" value="Medium-chain alcohol dehydrogenases, catalytic domain"/>
    <property type="match status" value="1"/>
</dbReference>
<dbReference type="GO" id="GO:0070402">
    <property type="term" value="F:NADPH binding"/>
    <property type="evidence" value="ECO:0007669"/>
    <property type="project" value="TreeGrafter"/>
</dbReference>
<evidence type="ECO:0000256" key="1">
    <source>
        <dbReference type="ARBA" id="ARBA00022857"/>
    </source>
</evidence>
<dbReference type="SUPFAM" id="SSF51735">
    <property type="entry name" value="NAD(P)-binding Rossmann-fold domains"/>
    <property type="match status" value="1"/>
</dbReference>
<gene>
    <name evidence="3" type="ORF">X907_2642</name>
</gene>
<dbReference type="SUPFAM" id="SSF50129">
    <property type="entry name" value="GroES-like"/>
    <property type="match status" value="1"/>
</dbReference>
<dbReference type="KEGG" id="gak:X907_2642"/>
<keyword evidence="4" id="KW-1185">Reference proteome</keyword>
<dbReference type="Gene3D" id="3.40.50.720">
    <property type="entry name" value="NAD(P)-binding Rossmann-like Domain"/>
    <property type="match status" value="1"/>
</dbReference>
<dbReference type="SMART" id="SM00829">
    <property type="entry name" value="PKS_ER"/>
    <property type="match status" value="1"/>
</dbReference>
<dbReference type="Pfam" id="PF08240">
    <property type="entry name" value="ADH_N"/>
    <property type="match status" value="1"/>
</dbReference>
<name>A0A3T0ED12_9PROT</name>
<dbReference type="CDD" id="cd05276">
    <property type="entry name" value="p53_inducible_oxidoreductase"/>
    <property type="match status" value="1"/>
</dbReference>
<dbReference type="AlphaFoldDB" id="A0A3T0ED12"/>
<evidence type="ECO:0000313" key="3">
    <source>
        <dbReference type="EMBL" id="AZU05153.1"/>
    </source>
</evidence>
<dbReference type="EMBL" id="CP018911">
    <property type="protein sequence ID" value="AZU05153.1"/>
    <property type="molecule type" value="Genomic_DNA"/>
</dbReference>
<dbReference type="InterPro" id="IPR036291">
    <property type="entry name" value="NAD(P)-bd_dom_sf"/>
</dbReference>
<sequence>MNEAFTTRIVTAPQPGGPEALRVEEITLAPPARGEILIRVAAAGVNRPDVIERMGFYPPPPGAPKGLGLEVSGTVLAIGEGVSGFDTGQSVCALVAGGGYADIARAPAGSVLPVPEGVDLITAAGLPETVFTVWTNVFEAGALKPGERFLVHGGSSGIGTTAIQMAKAHGAVVMATAGTPDKCAACRRLGADHVFNYREDDWVEGVKASGGADVILDMVGGDYVAKNLAVLNRFGRLVQIAFLKGSRVEVDLMGLMLKRQTLTGSTLRARSDDEKAALAQAVRAHVWPWVEAGKVRPLIDSTFALADAVKAHERMDSMAHAGKILLVP</sequence>
<dbReference type="NCBIfam" id="TIGR02824">
    <property type="entry name" value="quinone_pig3"/>
    <property type="match status" value="1"/>
</dbReference>
<evidence type="ECO:0000256" key="2">
    <source>
        <dbReference type="ARBA" id="ARBA00023002"/>
    </source>
</evidence>
<organism evidence="3 4">
    <name type="scientific">Glycocaulis alkaliphilus</name>
    <dbReference type="NCBI Taxonomy" id="1434191"/>
    <lineage>
        <taxon>Bacteria</taxon>
        <taxon>Pseudomonadati</taxon>
        <taxon>Pseudomonadota</taxon>
        <taxon>Alphaproteobacteria</taxon>
        <taxon>Maricaulales</taxon>
        <taxon>Maricaulaceae</taxon>
        <taxon>Glycocaulis</taxon>
    </lineage>
</organism>
<dbReference type="InterPro" id="IPR013149">
    <property type="entry name" value="ADH-like_C"/>
</dbReference>
<dbReference type="RefSeq" id="WP_127568694.1">
    <property type="nucleotide sequence ID" value="NZ_BMFB01000001.1"/>
</dbReference>
<accession>A0A3T0ED12</accession>
<dbReference type="InterPro" id="IPR011032">
    <property type="entry name" value="GroES-like_sf"/>
</dbReference>
<dbReference type="Pfam" id="PF00107">
    <property type="entry name" value="ADH_zinc_N"/>
    <property type="match status" value="1"/>
</dbReference>
<dbReference type="InterPro" id="IPR013154">
    <property type="entry name" value="ADH-like_N"/>
</dbReference>
<proteinExistence type="predicted"/>
<protein>
    <submittedName>
        <fullName evidence="3">Alcohol dehydrogenase</fullName>
    </submittedName>
</protein>
<reference evidence="3 4" key="1">
    <citation type="submission" date="2016-12" db="EMBL/GenBank/DDBJ databases">
        <title>The genome of dimorphic prosthecate Glycocaulis alkaliphilus 6b-8t, isolated from crude oil dictates its adaptability in petroleum environments.</title>
        <authorList>
            <person name="Wu X.-L."/>
            <person name="Geng S."/>
        </authorList>
    </citation>
    <scope>NUCLEOTIDE SEQUENCE [LARGE SCALE GENOMIC DNA]</scope>
    <source>
        <strain evidence="3 4">6B-8</strain>
    </source>
</reference>
<dbReference type="InterPro" id="IPR014189">
    <property type="entry name" value="Quinone_OxRdtase_PIG3"/>
</dbReference>
<dbReference type="GO" id="GO:0016651">
    <property type="term" value="F:oxidoreductase activity, acting on NAD(P)H"/>
    <property type="evidence" value="ECO:0007669"/>
    <property type="project" value="TreeGrafter"/>
</dbReference>
<evidence type="ECO:0000313" key="4">
    <source>
        <dbReference type="Proteomes" id="UP000286954"/>
    </source>
</evidence>
<keyword evidence="2" id="KW-0560">Oxidoreductase</keyword>
<dbReference type="PANTHER" id="PTHR48106:SF8">
    <property type="entry name" value="OS02G0805600 PROTEIN"/>
    <property type="match status" value="1"/>
</dbReference>
<dbReference type="PANTHER" id="PTHR48106">
    <property type="entry name" value="QUINONE OXIDOREDUCTASE PIG3-RELATED"/>
    <property type="match status" value="1"/>
</dbReference>
<keyword evidence="1" id="KW-0521">NADP</keyword>